<dbReference type="SMART" id="SM00257">
    <property type="entry name" value="LysM"/>
    <property type="match status" value="2"/>
</dbReference>
<dbReference type="EMBL" id="JQ844178">
    <property type="protein sequence ID" value="AGS51953.1"/>
    <property type="molecule type" value="Genomic_DNA"/>
</dbReference>
<dbReference type="PANTHER" id="PTHR21666">
    <property type="entry name" value="PEPTIDASE-RELATED"/>
    <property type="match status" value="1"/>
</dbReference>
<dbReference type="Pfam" id="PF01551">
    <property type="entry name" value="Peptidase_M23"/>
    <property type="match status" value="1"/>
</dbReference>
<dbReference type="Pfam" id="PF01476">
    <property type="entry name" value="LysM"/>
    <property type="match status" value="2"/>
</dbReference>
<dbReference type="InterPro" id="IPR050570">
    <property type="entry name" value="Cell_wall_metabolism_enzyme"/>
</dbReference>
<dbReference type="InterPro" id="IPR016047">
    <property type="entry name" value="M23ase_b-sheet_dom"/>
</dbReference>
<protein>
    <submittedName>
        <fullName evidence="2">Membrane protein</fullName>
    </submittedName>
</protein>
<dbReference type="Gene3D" id="3.10.350.10">
    <property type="entry name" value="LysM domain"/>
    <property type="match status" value="2"/>
</dbReference>
<dbReference type="GO" id="GO:0004222">
    <property type="term" value="F:metalloendopeptidase activity"/>
    <property type="evidence" value="ECO:0007669"/>
    <property type="project" value="TreeGrafter"/>
</dbReference>
<dbReference type="InterPro" id="IPR011055">
    <property type="entry name" value="Dup_hybrid_motif"/>
</dbReference>
<evidence type="ECO:0000259" key="1">
    <source>
        <dbReference type="PROSITE" id="PS51782"/>
    </source>
</evidence>
<proteinExistence type="predicted"/>
<dbReference type="InterPro" id="IPR036779">
    <property type="entry name" value="LysM_dom_sf"/>
</dbReference>
<name>A0A806KG36_9BACT</name>
<feature type="domain" description="LysM" evidence="1">
    <location>
        <begin position="96"/>
        <end position="140"/>
    </location>
</feature>
<dbReference type="InterPro" id="IPR018392">
    <property type="entry name" value="LysM"/>
</dbReference>
<dbReference type="PROSITE" id="PS51782">
    <property type="entry name" value="LYSM"/>
    <property type="match status" value="2"/>
</dbReference>
<dbReference type="AlphaFoldDB" id="A0A806KG36"/>
<sequence>MLQKLVNELTSYLADGQNCRNIFRLAVVLCLFFIFKPDFSNFIQEVPAAEHGIGGGILYEEDISDADNETIMSLASLESLIQEPASLSKSGVLLYDTHLVTPGENISTLAVNLGLNQDTIISVNKITNTRLLQIGKVLKIPNQDGILHSVKRDDTLDSIAQKYNTDPENIITANELFSGDIRYGTDLFIPGAKLDWVSLQEINGDLFIWPINGIITSPYGYRRDPFNGTRRQFHTGLDIRGSTGTPVRAAMSGRVTRAGFDPVMGNYVVINHHSGYRTLYGHMSVIRTRNGAYVGTGERIGDVGSTGLSTGPHLHFTVYKDGVLVNPRMLMK</sequence>
<dbReference type="PANTHER" id="PTHR21666:SF270">
    <property type="entry name" value="MUREIN HYDROLASE ACTIVATOR ENVC"/>
    <property type="match status" value="1"/>
</dbReference>
<organism evidence="2">
    <name type="scientific">uncultured bacterium contig00003</name>
    <dbReference type="NCBI Taxonomy" id="1181495"/>
    <lineage>
        <taxon>Bacteria</taxon>
        <taxon>environmental samples</taxon>
    </lineage>
</organism>
<dbReference type="SUPFAM" id="SSF51261">
    <property type="entry name" value="Duplicated hybrid motif"/>
    <property type="match status" value="1"/>
</dbReference>
<evidence type="ECO:0000313" key="2">
    <source>
        <dbReference type="EMBL" id="AGS51953.1"/>
    </source>
</evidence>
<dbReference type="CDD" id="cd00118">
    <property type="entry name" value="LysM"/>
    <property type="match status" value="1"/>
</dbReference>
<dbReference type="CDD" id="cd12797">
    <property type="entry name" value="M23_peptidase"/>
    <property type="match status" value="1"/>
</dbReference>
<dbReference type="Gene3D" id="2.70.70.10">
    <property type="entry name" value="Glucose Permease (Domain IIA)"/>
    <property type="match status" value="1"/>
</dbReference>
<feature type="domain" description="LysM" evidence="1">
    <location>
        <begin position="146"/>
        <end position="196"/>
    </location>
</feature>
<reference evidence="2" key="1">
    <citation type="submission" date="2012-03" db="EMBL/GenBank/DDBJ databases">
        <title>Functional metagenomics reveals considerable lignocellulase gene clusters in the gut microbiome of a wood-feeding higher termite.</title>
        <authorList>
            <person name="Liu N."/>
        </authorList>
    </citation>
    <scope>NUCLEOTIDE SEQUENCE</scope>
</reference>
<accession>A0A806KG36</accession>